<evidence type="ECO:0000313" key="7">
    <source>
        <dbReference type="EMBL" id="CAB4257075.1"/>
    </source>
</evidence>
<evidence type="ECO:0000256" key="6">
    <source>
        <dbReference type="ARBA" id="ARBA00048493"/>
    </source>
</evidence>
<dbReference type="Proteomes" id="UP000644660">
    <property type="component" value="Unassembled WGS sequence"/>
</dbReference>
<evidence type="ECO:0000256" key="5">
    <source>
        <dbReference type="ARBA" id="ARBA00022695"/>
    </source>
</evidence>
<dbReference type="InterPro" id="IPR039741">
    <property type="entry name" value="UDP-sugar_pyrophosphorylase"/>
</dbReference>
<dbReference type="Pfam" id="PF01704">
    <property type="entry name" value="UDPGP"/>
    <property type="match status" value="1"/>
</dbReference>
<reference evidence="7 8" key="1">
    <citation type="submission" date="2020-05" db="EMBL/GenBank/DDBJ databases">
        <authorList>
            <person name="Casaregola S."/>
            <person name="Devillers H."/>
            <person name="Grondin C."/>
        </authorList>
    </citation>
    <scope>NUCLEOTIDE SEQUENCE [LARGE SCALE GENOMIC DNA]</scope>
    <source>
        <strain evidence="7 8">CLIB 1767</strain>
    </source>
</reference>
<keyword evidence="4" id="KW-0808">Transferase</keyword>
<comment type="pathway">
    <text evidence="1">Nucleotide-sugar biosynthesis; UDP-N-acetyl-alpha-D-glucosamine biosynthesis; UDP-N-acetyl-alpha-D-glucosamine from N-acetyl-alpha-D-glucosamine 1-phosphate: step 1/1.</text>
</comment>
<dbReference type="InterPro" id="IPR029044">
    <property type="entry name" value="Nucleotide-diphossugar_trans"/>
</dbReference>
<evidence type="ECO:0000256" key="2">
    <source>
        <dbReference type="ARBA" id="ARBA00010401"/>
    </source>
</evidence>
<dbReference type="SUPFAM" id="SSF53448">
    <property type="entry name" value="Nucleotide-diphospho-sugar transferases"/>
    <property type="match status" value="1"/>
</dbReference>
<dbReference type="EC" id="2.7.7.23" evidence="3"/>
<evidence type="ECO:0000256" key="3">
    <source>
        <dbReference type="ARBA" id="ARBA00012457"/>
    </source>
</evidence>
<gene>
    <name evidence="7" type="ORF">KABA2_13S02420</name>
</gene>
<dbReference type="CDD" id="cd04193">
    <property type="entry name" value="UDPGlcNAc_PPase"/>
    <property type="match status" value="1"/>
</dbReference>
<protein>
    <recommendedName>
        <fullName evidence="3">UDP-N-acetylglucosamine diphosphorylase</fullName>
        <ecNumber evidence="3">2.7.7.23</ecNumber>
    </recommendedName>
</protein>
<accession>A0A8H2VK65</accession>
<dbReference type="InterPro" id="IPR002618">
    <property type="entry name" value="UDPGP_fam"/>
</dbReference>
<keyword evidence="8" id="KW-1185">Reference proteome</keyword>
<dbReference type="GeneID" id="64860183"/>
<keyword evidence="5" id="KW-0548">Nucleotidyltransferase</keyword>
<comment type="similarity">
    <text evidence="2">Belongs to the UDPGP type 1 family.</text>
</comment>
<dbReference type="FunFam" id="3.90.550.10:FF:000075">
    <property type="entry name" value="Probable UDP-N-acetylglucosamine pyrophosphorylase"/>
    <property type="match status" value="1"/>
</dbReference>
<dbReference type="PANTHER" id="PTHR11952">
    <property type="entry name" value="UDP- GLUCOSE PYROPHOSPHORYLASE"/>
    <property type="match status" value="1"/>
</dbReference>
<name>A0A8H2VK65_9SACH</name>
<organism evidence="7 8">
    <name type="scientific">Maudiozyma barnettii</name>
    <dbReference type="NCBI Taxonomy" id="61262"/>
    <lineage>
        <taxon>Eukaryota</taxon>
        <taxon>Fungi</taxon>
        <taxon>Dikarya</taxon>
        <taxon>Ascomycota</taxon>
        <taxon>Saccharomycotina</taxon>
        <taxon>Saccharomycetes</taxon>
        <taxon>Saccharomycetales</taxon>
        <taxon>Saccharomycetaceae</taxon>
        <taxon>Maudiozyma</taxon>
    </lineage>
</organism>
<comment type="catalytic activity">
    <reaction evidence="6">
        <text>N-acetyl-alpha-D-glucosamine 1-phosphate + UTP + H(+) = UDP-N-acetyl-alpha-D-glucosamine + diphosphate</text>
        <dbReference type="Rhea" id="RHEA:13509"/>
        <dbReference type="ChEBI" id="CHEBI:15378"/>
        <dbReference type="ChEBI" id="CHEBI:33019"/>
        <dbReference type="ChEBI" id="CHEBI:46398"/>
        <dbReference type="ChEBI" id="CHEBI:57705"/>
        <dbReference type="ChEBI" id="CHEBI:57776"/>
        <dbReference type="EC" id="2.7.7.23"/>
    </reaction>
</comment>
<evidence type="ECO:0000313" key="8">
    <source>
        <dbReference type="Proteomes" id="UP000644660"/>
    </source>
</evidence>
<comment type="caution">
    <text evidence="7">The sequence shown here is derived from an EMBL/GenBank/DDBJ whole genome shotgun (WGS) entry which is preliminary data.</text>
</comment>
<dbReference type="GO" id="GO:0006048">
    <property type="term" value="P:UDP-N-acetylglucosamine biosynthetic process"/>
    <property type="evidence" value="ECO:0007669"/>
    <property type="project" value="TreeGrafter"/>
</dbReference>
<evidence type="ECO:0000256" key="4">
    <source>
        <dbReference type="ARBA" id="ARBA00022679"/>
    </source>
</evidence>
<dbReference type="RefSeq" id="XP_041408919.1">
    <property type="nucleotide sequence ID" value="XM_041552985.1"/>
</dbReference>
<dbReference type="AlphaFoldDB" id="A0A8H2VK65"/>
<dbReference type="EMBL" id="CAEFZW010000013">
    <property type="protein sequence ID" value="CAB4257075.1"/>
    <property type="molecule type" value="Genomic_DNA"/>
</dbReference>
<dbReference type="PANTHER" id="PTHR11952:SF2">
    <property type="entry name" value="LD24639P"/>
    <property type="match status" value="1"/>
</dbReference>
<sequence>MTQSDIEELFKREGQAHLFDHVSKLTATEKDEFYKNLSKIAGRITPNKLQDAYRKSLEHLQNDDNVSADIKTLPNTSYQSIIGNPSLAEEYYNIGLKSIQNGEVAVILMAGGQGTRLGSSSPKGCYDINLPSHKSLFQIQAEKIWRLQELSNCKKVIPWYIMTSKPTRAATESFFIQNRYFGLQENQVCFFNQGTLPALNSTGSKMFLSSPTDIVQSPDGNGGLYHAIKENNLLEDFKKRGIKHIYMYCVDNVLSKVADPVFIGFSIKYNFLLSTKAVRKRDAHESVGLIASMNGKPCVIEYSEISKELAEERDSDGLLKLRAGNIVNHYYSIELLEKRLNHWCENSTYHIAKKKIPYYNNLTGEYIKPEQPNGIKLEQFIFDVFPEIPLDRFGCLEVERSEEFSPLKNGLGSANDNPDTARLSYLELGTSWLIKAGATVSKDMHVEVSNKISYQGENLSQYKGQIFNKDNTLLELQNSKL</sequence>
<dbReference type="OrthoDB" id="532420at2759"/>
<proteinExistence type="inferred from homology"/>
<dbReference type="Gene3D" id="3.90.550.10">
    <property type="entry name" value="Spore Coat Polysaccharide Biosynthesis Protein SpsA, Chain A"/>
    <property type="match status" value="1"/>
</dbReference>
<evidence type="ECO:0000256" key="1">
    <source>
        <dbReference type="ARBA" id="ARBA00005208"/>
    </source>
</evidence>
<dbReference type="GO" id="GO:0003977">
    <property type="term" value="F:UDP-N-acetylglucosamine diphosphorylase activity"/>
    <property type="evidence" value="ECO:0007669"/>
    <property type="project" value="UniProtKB-EC"/>
</dbReference>